<evidence type="ECO:0000256" key="1">
    <source>
        <dbReference type="ARBA" id="ARBA00008645"/>
    </source>
</evidence>
<evidence type="ECO:0000259" key="3">
    <source>
        <dbReference type="Pfam" id="PF12146"/>
    </source>
</evidence>
<dbReference type="STRING" id="490629.SAMN05216266_110178"/>
<dbReference type="Proteomes" id="UP000243799">
    <property type="component" value="Unassembled WGS sequence"/>
</dbReference>
<protein>
    <submittedName>
        <fullName evidence="4">Fermentation-respiration switch protein FrsA, has esterase activity, DUF1100 family</fullName>
    </submittedName>
</protein>
<dbReference type="SUPFAM" id="SSF53474">
    <property type="entry name" value="alpha/beta-Hydrolases"/>
    <property type="match status" value="1"/>
</dbReference>
<evidence type="ECO:0000256" key="2">
    <source>
        <dbReference type="ARBA" id="ARBA00022801"/>
    </source>
</evidence>
<organism evidence="4 5">
    <name type="scientific">Amycolatopsis marina</name>
    <dbReference type="NCBI Taxonomy" id="490629"/>
    <lineage>
        <taxon>Bacteria</taxon>
        <taxon>Bacillati</taxon>
        <taxon>Actinomycetota</taxon>
        <taxon>Actinomycetes</taxon>
        <taxon>Pseudonocardiales</taxon>
        <taxon>Pseudonocardiaceae</taxon>
        <taxon>Amycolatopsis</taxon>
    </lineage>
</organism>
<dbReference type="AlphaFoldDB" id="A0A1I1ATT5"/>
<gene>
    <name evidence="4" type="ORF">SAMN05216266_110178</name>
</gene>
<dbReference type="GO" id="GO:0052689">
    <property type="term" value="F:carboxylic ester hydrolase activity"/>
    <property type="evidence" value="ECO:0007669"/>
    <property type="project" value="UniProtKB-ARBA"/>
</dbReference>
<reference evidence="5" key="1">
    <citation type="submission" date="2016-10" db="EMBL/GenBank/DDBJ databases">
        <authorList>
            <person name="Varghese N."/>
            <person name="Submissions S."/>
        </authorList>
    </citation>
    <scope>NUCLEOTIDE SEQUENCE [LARGE SCALE GENOMIC DNA]</scope>
    <source>
        <strain evidence="5">CGMCC 4.3568</strain>
    </source>
</reference>
<dbReference type="Gene3D" id="3.40.50.1820">
    <property type="entry name" value="alpha/beta hydrolase"/>
    <property type="match status" value="1"/>
</dbReference>
<dbReference type="InterPro" id="IPR029058">
    <property type="entry name" value="AB_hydrolase_fold"/>
</dbReference>
<name>A0A1I1ATT5_9PSEU</name>
<dbReference type="PANTHER" id="PTHR22946">
    <property type="entry name" value="DIENELACTONE HYDROLASE DOMAIN-CONTAINING PROTEIN-RELATED"/>
    <property type="match status" value="1"/>
</dbReference>
<proteinExistence type="inferred from homology"/>
<comment type="similarity">
    <text evidence="1">Belongs to the AB hydrolase superfamily.</text>
</comment>
<accession>A0A1I1ATT5</accession>
<dbReference type="InterPro" id="IPR050261">
    <property type="entry name" value="FrsA_esterase"/>
</dbReference>
<dbReference type="Pfam" id="PF12146">
    <property type="entry name" value="Hydrolase_4"/>
    <property type="match status" value="1"/>
</dbReference>
<dbReference type="EMBL" id="FOKG01000010">
    <property type="protein sequence ID" value="SFB41485.1"/>
    <property type="molecule type" value="Genomic_DNA"/>
</dbReference>
<dbReference type="InterPro" id="IPR022742">
    <property type="entry name" value="Hydrolase_4"/>
</dbReference>
<sequence>MTPTRITFPVEGDTCAGLHYTGDRDAADATTGRPCVVMGHGFGATMDCGLDGFARRFAAAGLDVLTFDYRGFGTSGGEPRQTVSIRGQQADFAAAIGTARRLPGVDAGRIVLWGVSLAGGHVLVGGARASGIAAVIALVPFVDGLAATRHAWRQHTAGQLLRSTVTTLGGSVARLVRRREPLLPIAGEPGQRAALTLPGNRTAYQSIAGPTWRNEINARAALQTVRYRPARYAGQVRCPLLVQVADLDRTSPPRAAARAAEAGRAEVRHYPCDHFDVLPGQPWHEIAVEHQLAFLRRRLGAADSHDRKQAQL</sequence>
<dbReference type="PANTHER" id="PTHR22946:SF9">
    <property type="entry name" value="POLYKETIDE TRANSFERASE AF380"/>
    <property type="match status" value="1"/>
</dbReference>
<dbReference type="RefSeq" id="WP_177242674.1">
    <property type="nucleotide sequence ID" value="NZ_FOKG01000010.1"/>
</dbReference>
<keyword evidence="5" id="KW-1185">Reference proteome</keyword>
<evidence type="ECO:0000313" key="4">
    <source>
        <dbReference type="EMBL" id="SFB41485.1"/>
    </source>
</evidence>
<feature type="domain" description="Serine aminopeptidase S33" evidence="3">
    <location>
        <begin position="33"/>
        <end position="266"/>
    </location>
</feature>
<evidence type="ECO:0000313" key="5">
    <source>
        <dbReference type="Proteomes" id="UP000243799"/>
    </source>
</evidence>
<keyword evidence="2" id="KW-0378">Hydrolase</keyword>